<dbReference type="RefSeq" id="WP_117670586.1">
    <property type="nucleotide sequence ID" value="NZ_CABOGR010000003.1"/>
</dbReference>
<dbReference type="Proteomes" id="UP000260862">
    <property type="component" value="Unassembled WGS sequence"/>
</dbReference>
<evidence type="ECO:0000256" key="2">
    <source>
        <dbReference type="ARBA" id="ARBA00004818"/>
    </source>
</evidence>
<dbReference type="InterPro" id="IPR050155">
    <property type="entry name" value="HAD-like_hydrolase_sf"/>
</dbReference>
<evidence type="ECO:0000313" key="5">
    <source>
        <dbReference type="EMBL" id="RGK57730.1"/>
    </source>
</evidence>
<dbReference type="GO" id="GO:0005829">
    <property type="term" value="C:cytosol"/>
    <property type="evidence" value="ECO:0007669"/>
    <property type="project" value="TreeGrafter"/>
</dbReference>
<dbReference type="InterPro" id="IPR023214">
    <property type="entry name" value="HAD_sf"/>
</dbReference>
<dbReference type="InterPro" id="IPR041492">
    <property type="entry name" value="HAD_2"/>
</dbReference>
<dbReference type="Pfam" id="PF13419">
    <property type="entry name" value="HAD_2"/>
    <property type="match status" value="1"/>
</dbReference>
<protein>
    <recommendedName>
        <fullName evidence="4">phosphoglycolate phosphatase</fullName>
        <ecNumber evidence="4">3.1.3.18</ecNumber>
    </recommendedName>
</protein>
<dbReference type="PANTHER" id="PTHR43434:SF1">
    <property type="entry name" value="PHOSPHOGLYCOLATE PHOSPHATASE"/>
    <property type="match status" value="1"/>
</dbReference>
<dbReference type="AlphaFoldDB" id="A0A3E4N658"/>
<dbReference type="Gene3D" id="3.40.50.1000">
    <property type="entry name" value="HAD superfamily/HAD-like"/>
    <property type="match status" value="1"/>
</dbReference>
<dbReference type="PANTHER" id="PTHR43434">
    <property type="entry name" value="PHOSPHOGLYCOLATE PHOSPHATASE"/>
    <property type="match status" value="1"/>
</dbReference>
<dbReference type="GO" id="GO:0006281">
    <property type="term" value="P:DNA repair"/>
    <property type="evidence" value="ECO:0007669"/>
    <property type="project" value="TreeGrafter"/>
</dbReference>
<evidence type="ECO:0000256" key="4">
    <source>
        <dbReference type="ARBA" id="ARBA00013078"/>
    </source>
</evidence>
<evidence type="ECO:0000313" key="7">
    <source>
        <dbReference type="Proteomes" id="UP000260862"/>
    </source>
</evidence>
<dbReference type="InterPro" id="IPR036412">
    <property type="entry name" value="HAD-like_sf"/>
</dbReference>
<evidence type="ECO:0000313" key="6">
    <source>
        <dbReference type="EMBL" id="RHM93755.1"/>
    </source>
</evidence>
<dbReference type="SFLD" id="SFLDG01129">
    <property type="entry name" value="C1.5:_HAD__Beta-PGM__Phosphata"/>
    <property type="match status" value="1"/>
</dbReference>
<reference evidence="7 8" key="1">
    <citation type="submission" date="2018-08" db="EMBL/GenBank/DDBJ databases">
        <title>A genome reference for cultivated species of the human gut microbiota.</title>
        <authorList>
            <person name="Zou Y."/>
            <person name="Xue W."/>
            <person name="Luo G."/>
        </authorList>
    </citation>
    <scope>NUCLEOTIDE SEQUENCE [LARGE SCALE GENOMIC DNA]</scope>
    <source>
        <strain evidence="6 8">AF31-28B-AC</strain>
        <strain evidence="5 7">TF10-3AC</strain>
    </source>
</reference>
<dbReference type="EMBL" id="QRQK01000031">
    <property type="protein sequence ID" value="RHM93755.1"/>
    <property type="molecule type" value="Genomic_DNA"/>
</dbReference>
<evidence type="ECO:0000256" key="1">
    <source>
        <dbReference type="ARBA" id="ARBA00000830"/>
    </source>
</evidence>
<proteinExistence type="inferred from homology"/>
<dbReference type="SFLD" id="SFLDS00003">
    <property type="entry name" value="Haloacid_Dehalogenase"/>
    <property type="match status" value="1"/>
</dbReference>
<evidence type="ECO:0000313" key="8">
    <source>
        <dbReference type="Proteomes" id="UP000285109"/>
    </source>
</evidence>
<accession>A0A3E4N658</accession>
<dbReference type="InterPro" id="IPR006439">
    <property type="entry name" value="HAD-SF_hydro_IA"/>
</dbReference>
<dbReference type="FunFam" id="3.40.50.1000:FF:000022">
    <property type="entry name" value="Phosphoglycolate phosphatase"/>
    <property type="match status" value="1"/>
</dbReference>
<organism evidence="5 7">
    <name type="scientific">Phocaeicola plebeius</name>
    <dbReference type="NCBI Taxonomy" id="310297"/>
    <lineage>
        <taxon>Bacteria</taxon>
        <taxon>Pseudomonadati</taxon>
        <taxon>Bacteroidota</taxon>
        <taxon>Bacteroidia</taxon>
        <taxon>Bacteroidales</taxon>
        <taxon>Bacteroidaceae</taxon>
        <taxon>Phocaeicola</taxon>
    </lineage>
</organism>
<dbReference type="NCBIfam" id="TIGR01549">
    <property type="entry name" value="HAD-SF-IA-v1"/>
    <property type="match status" value="1"/>
</dbReference>
<dbReference type="Gene3D" id="1.10.150.240">
    <property type="entry name" value="Putative phosphatase, domain 2"/>
    <property type="match status" value="1"/>
</dbReference>
<comment type="similarity">
    <text evidence="3">Belongs to the HAD-like hydrolase superfamily. CbbY/CbbZ/Gph/YieH family.</text>
</comment>
<dbReference type="SFLD" id="SFLDG01135">
    <property type="entry name" value="C1.5.6:_HAD__Beta-PGM__Phospha"/>
    <property type="match status" value="1"/>
</dbReference>
<dbReference type="EC" id="3.1.3.18" evidence="4"/>
<dbReference type="SUPFAM" id="SSF56784">
    <property type="entry name" value="HAD-like"/>
    <property type="match status" value="1"/>
</dbReference>
<keyword evidence="5" id="KW-0378">Hydrolase</keyword>
<comment type="catalytic activity">
    <reaction evidence="1">
        <text>2-phosphoglycolate + H2O = glycolate + phosphate</text>
        <dbReference type="Rhea" id="RHEA:14369"/>
        <dbReference type="ChEBI" id="CHEBI:15377"/>
        <dbReference type="ChEBI" id="CHEBI:29805"/>
        <dbReference type="ChEBI" id="CHEBI:43474"/>
        <dbReference type="ChEBI" id="CHEBI:58033"/>
        <dbReference type="EC" id="3.1.3.18"/>
    </reaction>
</comment>
<keyword evidence="7" id="KW-1185">Reference proteome</keyword>
<dbReference type="PROSITE" id="PS01228">
    <property type="entry name" value="COF_1"/>
    <property type="match status" value="1"/>
</dbReference>
<evidence type="ECO:0000256" key="3">
    <source>
        <dbReference type="ARBA" id="ARBA00006171"/>
    </source>
</evidence>
<sequence>MKRLVIFDLDGTLLNTIADLAAATNYALNQFGYPTHDTDAYRFFVGNGINKLFERALPESERTPENVLRIRSQFVPYYNLHNADLSRPYPGIEQLLTQLQEQHIQVAVASNKYQEATEKLIRQYFPSIHFTAVFGQRENVPTKPDPQVIHEIIGISGVQKEEVVYIGDSGVDMQTGLNAGVTTIGVCWGFRPKNELEAFQPDLLVENPEEIADFLQLA</sequence>
<dbReference type="InterPro" id="IPR023198">
    <property type="entry name" value="PGP-like_dom2"/>
</dbReference>
<dbReference type="EMBL" id="QSQT01000003">
    <property type="protein sequence ID" value="RGK57730.1"/>
    <property type="molecule type" value="Genomic_DNA"/>
</dbReference>
<gene>
    <name evidence="6" type="ORF">DWZ34_13695</name>
    <name evidence="5" type="ORF">DXD04_02535</name>
</gene>
<dbReference type="GO" id="GO:0008967">
    <property type="term" value="F:phosphoglycolate phosphatase activity"/>
    <property type="evidence" value="ECO:0007669"/>
    <property type="project" value="UniProtKB-EC"/>
</dbReference>
<name>A0A3E4N658_9BACT</name>
<comment type="pathway">
    <text evidence="2">Organic acid metabolism; glycolate biosynthesis; glycolate from 2-phosphoglycolate: step 1/1.</text>
</comment>
<comment type="caution">
    <text evidence="5">The sequence shown here is derived from an EMBL/GenBank/DDBJ whole genome shotgun (WGS) entry which is preliminary data.</text>
</comment>
<dbReference type="Proteomes" id="UP000285109">
    <property type="component" value="Unassembled WGS sequence"/>
</dbReference>